<feature type="compositionally biased region" description="Low complexity" evidence="1">
    <location>
        <begin position="116"/>
        <end position="126"/>
    </location>
</feature>
<feature type="compositionally biased region" description="Basic residues" evidence="1">
    <location>
        <begin position="1"/>
        <end position="16"/>
    </location>
</feature>
<gene>
    <name evidence="2" type="ORF">ACHAWU_001279</name>
</gene>
<dbReference type="EMBL" id="JALLBG020000147">
    <property type="protein sequence ID" value="KAL3761763.1"/>
    <property type="molecule type" value="Genomic_DNA"/>
</dbReference>
<evidence type="ECO:0000313" key="3">
    <source>
        <dbReference type="Proteomes" id="UP001530293"/>
    </source>
</evidence>
<name>A0ABD3MCV4_9STRA</name>
<protein>
    <submittedName>
        <fullName evidence="2">Uncharacterized protein</fullName>
    </submittedName>
</protein>
<comment type="caution">
    <text evidence="2">The sequence shown here is derived from an EMBL/GenBank/DDBJ whole genome shotgun (WGS) entry which is preliminary data.</text>
</comment>
<evidence type="ECO:0000313" key="2">
    <source>
        <dbReference type="EMBL" id="KAL3761763.1"/>
    </source>
</evidence>
<feature type="region of interest" description="Disordered" evidence="1">
    <location>
        <begin position="1"/>
        <end position="47"/>
    </location>
</feature>
<sequence length="529" mass="58429">MANMPRYHHHYRRPSHRLQPPHAATATPEVSSIDGNDDDDDDDDDVYVDIDRIPPLISPLSDLLPSLCGDNTATSVVSSSGSGSGSSIYNSNSIVVGSRLPRPHRYSSTRRHRGQSHSNSSNSSSSYHLQASAPPASLSRQQHPMQHRVISTANNINSNTNHNNSNTNHNNVNTMDTAAGSTTALQYTNPKHFNAYHSVAKTNNTVGTASSSASVANQAFASAAATTTSVQQQQLRDELTQKISQYTRQNDRRQILRALTDTKLFPRMHGPLPSVYGVEDIAMAEREAAGERASLNGVKFLQVNHHQHAMDHQPLDSYFLQTLREVCGHMCEMDAVDADPMALYGGLLLRLCRSASEHDALTVLTNYVCGSKGGELILLPLKRRHHDTTSSSAGAEMYLPMAVPLELDLYVESGNVHAKVTMRHELGLFKRSDLESAGFQKELSPWNALVMLIQQIQQQQPHQQQGSSEMKQLNQIQYNIVSSSKFNKIRPWAYIDADVVERINFGTGCSVRMLHVCVPEDKNSGYVKK</sequence>
<feature type="compositionally biased region" description="Basic residues" evidence="1">
    <location>
        <begin position="101"/>
        <end position="115"/>
    </location>
</feature>
<dbReference type="Proteomes" id="UP001530293">
    <property type="component" value="Unassembled WGS sequence"/>
</dbReference>
<dbReference type="AlphaFoldDB" id="A0ABD3MCV4"/>
<feature type="region of interest" description="Disordered" evidence="1">
    <location>
        <begin position="74"/>
        <end position="145"/>
    </location>
</feature>
<proteinExistence type="predicted"/>
<accession>A0ABD3MCV4</accession>
<reference evidence="2 3" key="1">
    <citation type="submission" date="2024-10" db="EMBL/GenBank/DDBJ databases">
        <title>Updated reference genomes for cyclostephanoid diatoms.</title>
        <authorList>
            <person name="Roberts W.R."/>
            <person name="Alverson A.J."/>
        </authorList>
    </citation>
    <scope>NUCLEOTIDE SEQUENCE [LARGE SCALE GENOMIC DNA]</scope>
    <source>
        <strain evidence="2 3">AJA232-27</strain>
    </source>
</reference>
<evidence type="ECO:0000256" key="1">
    <source>
        <dbReference type="SAM" id="MobiDB-lite"/>
    </source>
</evidence>
<keyword evidence="3" id="KW-1185">Reference proteome</keyword>
<organism evidence="2 3">
    <name type="scientific">Discostella pseudostelligera</name>
    <dbReference type="NCBI Taxonomy" id="259834"/>
    <lineage>
        <taxon>Eukaryota</taxon>
        <taxon>Sar</taxon>
        <taxon>Stramenopiles</taxon>
        <taxon>Ochrophyta</taxon>
        <taxon>Bacillariophyta</taxon>
        <taxon>Coscinodiscophyceae</taxon>
        <taxon>Thalassiosirophycidae</taxon>
        <taxon>Stephanodiscales</taxon>
        <taxon>Stephanodiscaceae</taxon>
        <taxon>Discostella</taxon>
    </lineage>
</organism>
<feature type="compositionally biased region" description="Acidic residues" evidence="1">
    <location>
        <begin position="35"/>
        <end position="47"/>
    </location>
</feature>
<feature type="compositionally biased region" description="Low complexity" evidence="1">
    <location>
        <begin position="75"/>
        <end position="98"/>
    </location>
</feature>